<dbReference type="EMBL" id="WQMT02000001">
    <property type="protein sequence ID" value="KAG9227629.1"/>
    <property type="molecule type" value="Genomic_DNA"/>
</dbReference>
<dbReference type="Proteomes" id="UP000824881">
    <property type="component" value="Unassembled WGS sequence"/>
</dbReference>
<name>A0ACB7JC09_PLECO</name>
<protein>
    <submittedName>
        <fullName evidence="1">Uncharacterized protein</fullName>
    </submittedName>
</protein>
<evidence type="ECO:0000313" key="2">
    <source>
        <dbReference type="Proteomes" id="UP000824881"/>
    </source>
</evidence>
<organism evidence="1 2">
    <name type="scientific">Pleurotus cornucopiae</name>
    <name type="common">Cornucopia mushroom</name>
    <dbReference type="NCBI Taxonomy" id="5321"/>
    <lineage>
        <taxon>Eukaryota</taxon>
        <taxon>Fungi</taxon>
        <taxon>Dikarya</taxon>
        <taxon>Basidiomycota</taxon>
        <taxon>Agaricomycotina</taxon>
        <taxon>Agaricomycetes</taxon>
        <taxon>Agaricomycetidae</taxon>
        <taxon>Agaricales</taxon>
        <taxon>Pleurotineae</taxon>
        <taxon>Pleurotaceae</taxon>
        <taxon>Pleurotus</taxon>
    </lineage>
</organism>
<sequence length="593" mass="65533">MPIWPPQHRLTMKIAIAILASSLVSTGFGLESSPNLVRVLGPQAVNLWRLDAEAKAKTLGNAALRVQDSNESLNPLAEFPVQVFEQPLDHFGGVNGTFNQRYWVNSRHFTSGGPVIVLDGGETSGEDRLQFLDTGIVEILAKATGGLGVVLEHRYYGESIPVPDFSTDNLRFLSNEQAAADSANFMANVKFEGIKDDLTAPKTPWIYYGGSYAGARAAHMKILYPDLVFGAIASSGVTHAALSNWQYMDIIRRAADPTCMRNIEQSIRIVDTILTTRVFARPLKGLFGLADLEHDVDFVSTIESPLGSWQSKNWNPAIGSTRFDTFCAAVNTAPEGMANFTDLPFGARERLVHITDGLSLDFALTNYAKYIKDNVASRCRSTVEECFGTFDDSQYQAIGLDQDWRLWTFQVCTQWGYFTTAPPDPRTPRIISKLLTLDYESKICKQAYPPGKHFTVPPFPNVTAVNVLGDFAIAADRLAIIDGEVDPWRPDTPHSEDAKPRPDTALRPFKLIPDAVHHYDEYGLADMFAEPPEILKIHNEMIIFVQDWLADFKAPDKALVAPSTLNETGYSNSSRPTVPHAHAAGLRDHHPAV</sequence>
<reference evidence="1 2" key="1">
    <citation type="journal article" date="2021" name="Appl. Environ. Microbiol.">
        <title>Genetic linkage and physical mapping for an oyster mushroom Pleurotus cornucopiae and QTL analysis for the trait cap color.</title>
        <authorList>
            <person name="Zhang Y."/>
            <person name="Gao W."/>
            <person name="Sonnenberg A."/>
            <person name="Chen Q."/>
            <person name="Zhang J."/>
            <person name="Huang C."/>
        </authorList>
    </citation>
    <scope>NUCLEOTIDE SEQUENCE [LARGE SCALE GENOMIC DNA]</scope>
    <source>
        <strain evidence="1">CCMSSC00406</strain>
    </source>
</reference>
<accession>A0ACB7JC09</accession>
<gene>
    <name evidence="1" type="ORF">CCMSSC00406_0000725</name>
</gene>
<evidence type="ECO:0000313" key="1">
    <source>
        <dbReference type="EMBL" id="KAG9227629.1"/>
    </source>
</evidence>
<comment type="caution">
    <text evidence="1">The sequence shown here is derived from an EMBL/GenBank/DDBJ whole genome shotgun (WGS) entry which is preliminary data.</text>
</comment>
<proteinExistence type="predicted"/>
<keyword evidence="2" id="KW-1185">Reference proteome</keyword>